<protein>
    <submittedName>
        <fullName evidence="2">Pimelyl-[acyl-carrier protein] methyl ester esterase</fullName>
        <ecNumber evidence="2">3.1.1.85</ecNumber>
    </submittedName>
</protein>
<dbReference type="InterPro" id="IPR050266">
    <property type="entry name" value="AB_hydrolase_sf"/>
</dbReference>
<dbReference type="GO" id="GO:0016020">
    <property type="term" value="C:membrane"/>
    <property type="evidence" value="ECO:0007669"/>
    <property type="project" value="TreeGrafter"/>
</dbReference>
<keyword evidence="3" id="KW-1185">Reference proteome</keyword>
<dbReference type="GO" id="GO:0046464">
    <property type="term" value="P:acylglycerol catabolic process"/>
    <property type="evidence" value="ECO:0007669"/>
    <property type="project" value="TreeGrafter"/>
</dbReference>
<evidence type="ECO:0000313" key="3">
    <source>
        <dbReference type="Proteomes" id="UP000051587"/>
    </source>
</evidence>
<dbReference type="STRING" id="53501.SAMN04488043_102399"/>
<dbReference type="GO" id="GO:0047372">
    <property type="term" value="F:monoacylglycerol lipase activity"/>
    <property type="evidence" value="ECO:0007669"/>
    <property type="project" value="TreeGrafter"/>
</dbReference>
<dbReference type="Gene3D" id="3.40.50.1820">
    <property type="entry name" value="alpha/beta hydrolase"/>
    <property type="match status" value="1"/>
</dbReference>
<dbReference type="Proteomes" id="UP000051587">
    <property type="component" value="Unassembled WGS sequence"/>
</dbReference>
<proteinExistence type="predicted"/>
<keyword evidence="2" id="KW-0378">Hydrolase</keyword>
<evidence type="ECO:0000313" key="2">
    <source>
        <dbReference type="EMBL" id="CUH64440.1"/>
    </source>
</evidence>
<dbReference type="AlphaFoldDB" id="A0A0P1F8Z2"/>
<dbReference type="EMBL" id="CYSA01000015">
    <property type="protein sequence ID" value="CUH64440.1"/>
    <property type="molecule type" value="Genomic_DNA"/>
</dbReference>
<dbReference type="PANTHER" id="PTHR43798">
    <property type="entry name" value="MONOACYLGLYCEROL LIPASE"/>
    <property type="match status" value="1"/>
</dbReference>
<evidence type="ECO:0000259" key="1">
    <source>
        <dbReference type="Pfam" id="PF12697"/>
    </source>
</evidence>
<organism evidence="2 3">
    <name type="scientific">Thalassovita gelatinovora</name>
    <name type="common">Thalassobius gelatinovorus</name>
    <dbReference type="NCBI Taxonomy" id="53501"/>
    <lineage>
        <taxon>Bacteria</taxon>
        <taxon>Pseudomonadati</taxon>
        <taxon>Pseudomonadota</taxon>
        <taxon>Alphaproteobacteria</taxon>
        <taxon>Rhodobacterales</taxon>
        <taxon>Roseobacteraceae</taxon>
        <taxon>Thalassovita</taxon>
    </lineage>
</organism>
<dbReference type="PRINTS" id="PR00111">
    <property type="entry name" value="ABHYDROLASE"/>
</dbReference>
<feature type="domain" description="AB hydrolase-1" evidence="1">
    <location>
        <begin position="24"/>
        <end position="258"/>
    </location>
</feature>
<name>A0A0P1F8Z2_THAGE</name>
<dbReference type="RefSeq" id="WP_058262027.1">
    <property type="nucleotide sequence ID" value="NZ_CP051181.1"/>
</dbReference>
<dbReference type="PANTHER" id="PTHR43798:SF5">
    <property type="entry name" value="MONOACYLGLYCEROL LIPASE ABHD6"/>
    <property type="match status" value="1"/>
</dbReference>
<dbReference type="Pfam" id="PF12697">
    <property type="entry name" value="Abhydrolase_6"/>
    <property type="match status" value="1"/>
</dbReference>
<reference evidence="2 3" key="1">
    <citation type="submission" date="2015-09" db="EMBL/GenBank/DDBJ databases">
        <authorList>
            <consortium name="Swine Surveillance"/>
        </authorList>
    </citation>
    <scope>NUCLEOTIDE SEQUENCE [LARGE SCALE GENOMIC DNA]</scope>
    <source>
        <strain evidence="2 3">CECT 4357</strain>
    </source>
</reference>
<sequence length="270" mass="29139">MPEGVKGGFPTYWTEFGSGPREALLLHCTLGHSGAWKGMAAQLEDLLHMTAFDIPGHGKSGKWDYRGPLQRTTVDMAVDLLDGPTDLIGHSFGTTVALRLATERPDLVRSLVLIEPVFLAVAFTDDPSSRQRHDAELKDYDLALKAGDLMTAAKSFSDLWGGGRPWASLPESQRADMAEKIKVVEQTTPEVVEDSVGLLASGAIEALDVPTLLIEGANTPEYIRLVAAGLKRRIRGSQLAVVPGAGHMAPLTHPKQVATLIRTFLKTLPD</sequence>
<dbReference type="OrthoDB" id="9804723at2"/>
<dbReference type="GO" id="GO:0090499">
    <property type="term" value="F:pimelyl-[acyl-carrier protein] methyl ester esterase activity"/>
    <property type="evidence" value="ECO:0007669"/>
    <property type="project" value="UniProtKB-EC"/>
</dbReference>
<gene>
    <name evidence="2" type="primary">bioH</name>
    <name evidence="2" type="ORF">TG4357_01278</name>
</gene>
<dbReference type="InterPro" id="IPR029058">
    <property type="entry name" value="AB_hydrolase_fold"/>
</dbReference>
<accession>A0A0P1F8Z2</accession>
<dbReference type="InterPro" id="IPR000073">
    <property type="entry name" value="AB_hydrolase_1"/>
</dbReference>
<dbReference type="EC" id="3.1.1.85" evidence="2"/>
<dbReference type="SUPFAM" id="SSF53474">
    <property type="entry name" value="alpha/beta-Hydrolases"/>
    <property type="match status" value="1"/>
</dbReference>